<accession>A0ACC3DJF6</accession>
<sequence>MQEWEQATLRERLEKDFHTLNFPLDAEYINMLHDWAMSAGGEGGKEPPRWGEWEFWCRPRFPEIRKAFVGKGEGKGEVTRLEELGFDFEGDRREQKHNL</sequence>
<comment type="caution">
    <text evidence="1">The sequence shown here is derived from an EMBL/GenBank/DDBJ whole genome shotgun (WGS) entry which is preliminary data.</text>
</comment>
<reference evidence="1" key="1">
    <citation type="submission" date="2024-09" db="EMBL/GenBank/DDBJ databases">
        <title>Black Yeasts Isolated from many extreme environments.</title>
        <authorList>
            <person name="Coleine C."/>
            <person name="Stajich J.E."/>
            <person name="Selbmann L."/>
        </authorList>
    </citation>
    <scope>NUCLEOTIDE SEQUENCE</scope>
    <source>
        <strain evidence="1">CCFEE 5737</strain>
    </source>
</reference>
<proteinExistence type="predicted"/>
<dbReference type="EMBL" id="JAWDJW010003599">
    <property type="protein sequence ID" value="KAK3076753.1"/>
    <property type="molecule type" value="Genomic_DNA"/>
</dbReference>
<evidence type="ECO:0000313" key="2">
    <source>
        <dbReference type="Proteomes" id="UP001186974"/>
    </source>
</evidence>
<evidence type="ECO:0000313" key="1">
    <source>
        <dbReference type="EMBL" id="KAK3076753.1"/>
    </source>
</evidence>
<dbReference type="Proteomes" id="UP001186974">
    <property type="component" value="Unassembled WGS sequence"/>
</dbReference>
<protein>
    <submittedName>
        <fullName evidence="1">Uncharacterized protein</fullName>
    </submittedName>
</protein>
<name>A0ACC3DJF6_9PEZI</name>
<organism evidence="1 2">
    <name type="scientific">Coniosporium uncinatum</name>
    <dbReference type="NCBI Taxonomy" id="93489"/>
    <lineage>
        <taxon>Eukaryota</taxon>
        <taxon>Fungi</taxon>
        <taxon>Dikarya</taxon>
        <taxon>Ascomycota</taxon>
        <taxon>Pezizomycotina</taxon>
        <taxon>Dothideomycetes</taxon>
        <taxon>Dothideomycetes incertae sedis</taxon>
        <taxon>Coniosporium</taxon>
    </lineage>
</organism>
<gene>
    <name evidence="1" type="ORF">LTS18_012155</name>
</gene>
<keyword evidence="2" id="KW-1185">Reference proteome</keyword>